<feature type="active site" description="Proton acceptor" evidence="7">
    <location>
        <position position="73"/>
    </location>
</feature>
<evidence type="ECO:0000256" key="1">
    <source>
        <dbReference type="ARBA" id="ARBA00007164"/>
    </source>
</evidence>
<name>G5K5B6_9STRE</name>
<keyword evidence="13" id="KW-0121">Carboxypeptidase</keyword>
<dbReference type="EMBL" id="AEUX02000007">
    <property type="protein sequence ID" value="EHI68987.1"/>
    <property type="molecule type" value="Genomic_DNA"/>
</dbReference>
<comment type="similarity">
    <text evidence="1 9">Belongs to the peptidase S11 family.</text>
</comment>
<feature type="signal peptide" evidence="11">
    <location>
        <begin position="1"/>
        <end position="23"/>
    </location>
</feature>
<dbReference type="Proteomes" id="UP000003330">
    <property type="component" value="Unassembled WGS sequence"/>
</dbReference>
<keyword evidence="14" id="KW-1185">Reference proteome</keyword>
<evidence type="ECO:0000256" key="7">
    <source>
        <dbReference type="PIRSR" id="PIRSR618044-1"/>
    </source>
</evidence>
<evidence type="ECO:0000256" key="11">
    <source>
        <dbReference type="SAM" id="SignalP"/>
    </source>
</evidence>
<evidence type="ECO:0000256" key="5">
    <source>
        <dbReference type="ARBA" id="ARBA00022984"/>
    </source>
</evidence>
<dbReference type="GO" id="GO:0071555">
    <property type="term" value="P:cell wall organization"/>
    <property type="evidence" value="ECO:0007669"/>
    <property type="project" value="UniProtKB-KW"/>
</dbReference>
<keyword evidence="5" id="KW-0573">Peptidoglycan synthesis</keyword>
<dbReference type="InterPro" id="IPR012338">
    <property type="entry name" value="Beta-lactam/transpept-like"/>
</dbReference>
<feature type="transmembrane region" description="Helical" evidence="10">
    <location>
        <begin position="368"/>
        <end position="390"/>
    </location>
</feature>
<evidence type="ECO:0000256" key="10">
    <source>
        <dbReference type="SAM" id="Phobius"/>
    </source>
</evidence>
<dbReference type="SUPFAM" id="SSF56601">
    <property type="entry name" value="beta-lactamase/transpeptidase-like"/>
    <property type="match status" value="1"/>
</dbReference>
<feature type="active site" description="Acyl-ester intermediate" evidence="7">
    <location>
        <position position="70"/>
    </location>
</feature>
<dbReference type="STRING" id="764299.STRIC_2010"/>
<dbReference type="Gene3D" id="3.40.710.10">
    <property type="entry name" value="DD-peptidase/beta-lactamase superfamily"/>
    <property type="match status" value="1"/>
</dbReference>
<evidence type="ECO:0000256" key="3">
    <source>
        <dbReference type="ARBA" id="ARBA00022801"/>
    </source>
</evidence>
<dbReference type="MEROPS" id="S11.010"/>
<dbReference type="eggNOG" id="COG1686">
    <property type="taxonomic scope" value="Bacteria"/>
</dbReference>
<dbReference type="GO" id="GO:0008360">
    <property type="term" value="P:regulation of cell shape"/>
    <property type="evidence" value="ECO:0007669"/>
    <property type="project" value="UniProtKB-KW"/>
</dbReference>
<dbReference type="GO" id="GO:0030655">
    <property type="term" value="P:beta-lactam antibiotic catabolic process"/>
    <property type="evidence" value="ECO:0007669"/>
    <property type="project" value="InterPro"/>
</dbReference>
<organism evidence="13 14">
    <name type="scientific">Streptococcus ictaluri 707-05</name>
    <dbReference type="NCBI Taxonomy" id="764299"/>
    <lineage>
        <taxon>Bacteria</taxon>
        <taxon>Bacillati</taxon>
        <taxon>Bacillota</taxon>
        <taxon>Bacilli</taxon>
        <taxon>Lactobacillales</taxon>
        <taxon>Streptococcaceae</taxon>
        <taxon>Streptococcus</taxon>
    </lineage>
</organism>
<comment type="caution">
    <text evidence="13">The sequence shown here is derived from an EMBL/GenBank/DDBJ whole genome shotgun (WGS) entry which is preliminary data.</text>
</comment>
<dbReference type="GO" id="GO:0008800">
    <property type="term" value="F:beta-lactamase activity"/>
    <property type="evidence" value="ECO:0007669"/>
    <property type="project" value="InterPro"/>
</dbReference>
<dbReference type="PANTHER" id="PTHR35333">
    <property type="entry name" value="BETA-LACTAMASE"/>
    <property type="match status" value="1"/>
</dbReference>
<keyword evidence="6" id="KW-0961">Cell wall biogenesis/degradation</keyword>
<dbReference type="GO" id="GO:0009002">
    <property type="term" value="F:serine-type D-Ala-D-Ala carboxypeptidase activity"/>
    <property type="evidence" value="ECO:0007669"/>
    <property type="project" value="UniProtKB-EC"/>
</dbReference>
<sequence length="391" mass="43851">MTKRLLVICYLLFHFWASTSIQADDIMDITRQVGYTVSDFYRPKASIVIDTKNAEILWQDNIDIPRDPASMSKMFTLFLLFQDLKAGKVSLDTTIKATETDQAISKIYEISNNNIVAGVDYPIRELITMTAVPSSNAATVMIANYLSKNDASAFIDRINQTAKKLGMKNTHFTNASGAAAQSFQGYYNPSKYDMTAGNTTTARDLAILLYHFLTKYPDILNYTKDSVVHTMVGTPYEEEFHSYNYSLPNDKYGMEGVDGLKTGSSPGAAFNAMVTAKRGETRLIAIIMGVGDWTDQTGEFYRHPFANALLEKGFEETKTLTAKQRKKLERLLPKLSSTSEKLPKKQQTKEKAPLTKHSDNFFQENRQLILVGLALFILIILILALIAFLMT</sequence>
<gene>
    <name evidence="13" type="ORF">STRIC_2010</name>
</gene>
<accession>G5K5B6</accession>
<dbReference type="AlphaFoldDB" id="G5K5B6"/>
<keyword evidence="3 13" id="KW-0378">Hydrolase</keyword>
<dbReference type="EC" id="3.4.16.4" evidence="13"/>
<dbReference type="Pfam" id="PF00768">
    <property type="entry name" value="Peptidase_S11"/>
    <property type="match status" value="1"/>
</dbReference>
<keyword evidence="10" id="KW-0812">Transmembrane</keyword>
<dbReference type="GO" id="GO:0009252">
    <property type="term" value="P:peptidoglycan biosynthetic process"/>
    <property type="evidence" value="ECO:0007669"/>
    <property type="project" value="UniProtKB-KW"/>
</dbReference>
<keyword evidence="10" id="KW-1133">Transmembrane helix</keyword>
<reference evidence="13 14" key="1">
    <citation type="journal article" date="2014" name="Int. J. Syst. Evol. Microbiol.">
        <title>Phylogenomics and the dynamic genome evolution of the genus Streptococcus.</title>
        <authorList>
            <consortium name="The Broad Institute Genome Sequencing Platform"/>
            <person name="Richards V.P."/>
            <person name="Palmer S.R."/>
            <person name="Pavinski Bitar P.D."/>
            <person name="Qin X."/>
            <person name="Weinstock G.M."/>
            <person name="Highlander S.K."/>
            <person name="Town C.D."/>
            <person name="Burne R.A."/>
            <person name="Stanhope M.J."/>
        </authorList>
    </citation>
    <scope>NUCLEOTIDE SEQUENCE [LARGE SCALE GENOMIC DNA]</scope>
    <source>
        <strain evidence="13 14">707-05</strain>
    </source>
</reference>
<evidence type="ECO:0000256" key="6">
    <source>
        <dbReference type="ARBA" id="ARBA00023316"/>
    </source>
</evidence>
<evidence type="ECO:0000256" key="2">
    <source>
        <dbReference type="ARBA" id="ARBA00022729"/>
    </source>
</evidence>
<evidence type="ECO:0000256" key="4">
    <source>
        <dbReference type="ARBA" id="ARBA00022960"/>
    </source>
</evidence>
<dbReference type="GO" id="GO:0046677">
    <property type="term" value="P:response to antibiotic"/>
    <property type="evidence" value="ECO:0007669"/>
    <property type="project" value="InterPro"/>
</dbReference>
<dbReference type="GO" id="GO:0006508">
    <property type="term" value="P:proteolysis"/>
    <property type="evidence" value="ECO:0007669"/>
    <property type="project" value="InterPro"/>
</dbReference>
<evidence type="ECO:0000313" key="14">
    <source>
        <dbReference type="Proteomes" id="UP000003330"/>
    </source>
</evidence>
<proteinExistence type="inferred from homology"/>
<evidence type="ECO:0000256" key="9">
    <source>
        <dbReference type="RuleBase" id="RU004016"/>
    </source>
</evidence>
<dbReference type="InterPro" id="IPR018044">
    <property type="entry name" value="Peptidase_S11"/>
</dbReference>
<keyword evidence="10" id="KW-0472">Membrane</keyword>
<feature type="binding site" evidence="8">
    <location>
        <position position="261"/>
    </location>
    <ligand>
        <name>substrate</name>
    </ligand>
</feature>
<feature type="chain" id="PRO_5003479645" evidence="11">
    <location>
        <begin position="24"/>
        <end position="391"/>
    </location>
</feature>
<evidence type="ECO:0000256" key="8">
    <source>
        <dbReference type="PIRSR" id="PIRSR618044-2"/>
    </source>
</evidence>
<dbReference type="InterPro" id="IPR001967">
    <property type="entry name" value="Peptidase_S11_N"/>
</dbReference>
<dbReference type="PRINTS" id="PR00725">
    <property type="entry name" value="DADACBPTASE1"/>
</dbReference>
<keyword evidence="13" id="KW-0645">Protease</keyword>
<keyword evidence="4" id="KW-0133">Cell shape</keyword>
<keyword evidence="2 11" id="KW-0732">Signal</keyword>
<feature type="domain" description="Peptidase S11 D-alanyl-D-alanine carboxypeptidase A N-terminal" evidence="12">
    <location>
        <begin position="44"/>
        <end position="290"/>
    </location>
</feature>
<protein>
    <submittedName>
        <fullName evidence="13">Serine-type D-Ala-D-Ala carboxypeptidase</fullName>
        <ecNumber evidence="13">3.4.16.4</ecNumber>
    </submittedName>
</protein>
<feature type="active site" evidence="7">
    <location>
        <position position="134"/>
    </location>
</feature>
<evidence type="ECO:0000259" key="12">
    <source>
        <dbReference type="Pfam" id="PF00768"/>
    </source>
</evidence>
<evidence type="ECO:0000313" key="13">
    <source>
        <dbReference type="EMBL" id="EHI68987.1"/>
    </source>
</evidence>
<dbReference type="PANTHER" id="PTHR35333:SF4">
    <property type="entry name" value="SLR0121 PROTEIN"/>
    <property type="match status" value="1"/>
</dbReference>
<dbReference type="InterPro" id="IPR000871">
    <property type="entry name" value="Beta-lactam_class-A"/>
</dbReference>